<accession>A0A1M7BPK7</accession>
<evidence type="ECO:0000313" key="5">
    <source>
        <dbReference type="Proteomes" id="UP000198940"/>
    </source>
</evidence>
<comment type="caution">
    <text evidence="3">The sequence shown here is derived from an EMBL/GenBank/DDBJ whole genome shotgun (WGS) entry which is preliminary data.</text>
</comment>
<dbReference type="EMBL" id="FOKU01000012">
    <property type="protein sequence ID" value="SFC48135.1"/>
    <property type="molecule type" value="Genomic_DNA"/>
</dbReference>
<sequence>MSLALYTSKTKIMSEEKKPKTKKETRKRRKFPTSPIDEVLEFAKSVYKFGAGNKVRRLSLFDEIGKSPDSGPTRTLITNSGKYGLTKGSYGAEFLELTPKGKQAVNDDIDELTRRKAQIQLAITDHPVYLNLYETYVGNKIPSRQVMIDFVKEYVEDCPESEATKIVNTFIVNAQHLGVLQTIAGAV</sequence>
<organism evidence="3 4">
    <name type="scientific">Flagellimonas taeanensis</name>
    <dbReference type="NCBI Taxonomy" id="1005926"/>
    <lineage>
        <taxon>Bacteria</taxon>
        <taxon>Pseudomonadati</taxon>
        <taxon>Bacteroidota</taxon>
        <taxon>Flavobacteriia</taxon>
        <taxon>Flavobacteriales</taxon>
        <taxon>Flavobacteriaceae</taxon>
        <taxon>Flagellimonas</taxon>
    </lineage>
</organism>
<evidence type="ECO:0000313" key="3">
    <source>
        <dbReference type="EMBL" id="SHL56776.1"/>
    </source>
</evidence>
<dbReference type="STRING" id="1055723.SAMN05216293_3745"/>
<name>A0A1M7BPK7_9FLAO</name>
<feature type="region of interest" description="Disordered" evidence="1">
    <location>
        <begin position="1"/>
        <end position="30"/>
    </location>
</feature>
<dbReference type="Proteomes" id="UP000198940">
    <property type="component" value="Unassembled WGS sequence"/>
</dbReference>
<protein>
    <submittedName>
        <fullName evidence="3">Uncharacterized protein</fullName>
    </submittedName>
</protein>
<evidence type="ECO:0000313" key="4">
    <source>
        <dbReference type="Proteomes" id="UP000184031"/>
    </source>
</evidence>
<proteinExistence type="predicted"/>
<reference evidence="3 4" key="1">
    <citation type="submission" date="2016-11" db="EMBL/GenBank/DDBJ databases">
        <authorList>
            <person name="Varghese N."/>
            <person name="Submissions S."/>
        </authorList>
    </citation>
    <scope>NUCLEOTIDE SEQUENCE [LARGE SCALE GENOMIC DNA]</scope>
    <source>
        <strain evidence="3 4">CGMCC 1.12174</strain>
        <strain evidence="2 5">DSM 26351</strain>
    </source>
</reference>
<feature type="compositionally biased region" description="Basic residues" evidence="1">
    <location>
        <begin position="19"/>
        <end position="30"/>
    </location>
</feature>
<feature type="compositionally biased region" description="Polar residues" evidence="1">
    <location>
        <begin position="1"/>
        <end position="11"/>
    </location>
</feature>
<dbReference type="AlphaFoldDB" id="A0A1M7BPK7"/>
<keyword evidence="5" id="KW-1185">Reference proteome</keyword>
<dbReference type="EMBL" id="FRAT01000012">
    <property type="protein sequence ID" value="SHL56776.1"/>
    <property type="molecule type" value="Genomic_DNA"/>
</dbReference>
<evidence type="ECO:0000256" key="1">
    <source>
        <dbReference type="SAM" id="MobiDB-lite"/>
    </source>
</evidence>
<evidence type="ECO:0000313" key="2">
    <source>
        <dbReference type="EMBL" id="SFC48135.1"/>
    </source>
</evidence>
<dbReference type="Proteomes" id="UP000184031">
    <property type="component" value="Unassembled WGS sequence"/>
</dbReference>
<gene>
    <name evidence="2" type="ORF">SAMN04487891_1122</name>
    <name evidence="3" type="ORF">SAMN05216293_3745</name>
</gene>